<sequence>MFRPLLLLVIILLAGQWAGRSVHAQQLAVLPAPTAPGGGPARCLRTTFYALDSVAGTPPGCAGKSDGLVGYRRWDGERPVATGLYVRGLCVEATVAAEGTGYALGVGNPTGRVPRLFLDCATMAPRRPVNNRQDGRKVGLWLRGYGWGGVRRAVQYEAGHPVRAVYFRPNGKLARVQEYRNGKKRRGAMYYYNKEGYLTNGMMPF</sequence>
<accession>A0ABQ2AHB2</accession>
<evidence type="ECO:0008006" key="3">
    <source>
        <dbReference type="Google" id="ProtNLM"/>
    </source>
</evidence>
<reference evidence="2" key="1">
    <citation type="journal article" date="2019" name="Int. J. Syst. Evol. Microbiol.">
        <title>The Global Catalogue of Microorganisms (GCM) 10K type strain sequencing project: providing services to taxonomists for standard genome sequencing and annotation.</title>
        <authorList>
            <consortium name="The Broad Institute Genomics Platform"/>
            <consortium name="The Broad Institute Genome Sequencing Center for Infectious Disease"/>
            <person name="Wu L."/>
            <person name="Ma J."/>
        </authorList>
    </citation>
    <scope>NUCLEOTIDE SEQUENCE [LARGE SCALE GENOMIC DNA]</scope>
    <source>
        <strain evidence="2">CGMCC 1.14966</strain>
    </source>
</reference>
<organism evidence="1 2">
    <name type="scientific">Hymenobacter frigidus</name>
    <dbReference type="NCBI Taxonomy" id="1524095"/>
    <lineage>
        <taxon>Bacteria</taxon>
        <taxon>Pseudomonadati</taxon>
        <taxon>Bacteroidota</taxon>
        <taxon>Cytophagia</taxon>
        <taxon>Cytophagales</taxon>
        <taxon>Hymenobacteraceae</taxon>
        <taxon>Hymenobacter</taxon>
    </lineage>
</organism>
<dbReference type="RefSeq" id="WP_188563868.1">
    <property type="nucleotide sequence ID" value="NZ_BMGY01000077.1"/>
</dbReference>
<name>A0ABQ2AHB2_9BACT</name>
<keyword evidence="2" id="KW-1185">Reference proteome</keyword>
<comment type="caution">
    <text evidence="1">The sequence shown here is derived from an EMBL/GenBank/DDBJ whole genome shotgun (WGS) entry which is preliminary data.</text>
</comment>
<evidence type="ECO:0000313" key="1">
    <source>
        <dbReference type="EMBL" id="GGH91570.1"/>
    </source>
</evidence>
<dbReference type="EMBL" id="BMGY01000077">
    <property type="protein sequence ID" value="GGH91570.1"/>
    <property type="molecule type" value="Genomic_DNA"/>
</dbReference>
<proteinExistence type="predicted"/>
<dbReference type="Proteomes" id="UP000637774">
    <property type="component" value="Unassembled WGS sequence"/>
</dbReference>
<protein>
    <recommendedName>
        <fullName evidence="3">Toxin-antitoxin system YwqK family antitoxin</fullName>
    </recommendedName>
</protein>
<gene>
    <name evidence="1" type="ORF">GCM10011495_39980</name>
</gene>
<evidence type="ECO:0000313" key="2">
    <source>
        <dbReference type="Proteomes" id="UP000637774"/>
    </source>
</evidence>